<organism evidence="3 4">
    <name type="scientific">Thalassiosira oceanica</name>
    <name type="common">Marine diatom</name>
    <dbReference type="NCBI Taxonomy" id="159749"/>
    <lineage>
        <taxon>Eukaryota</taxon>
        <taxon>Sar</taxon>
        <taxon>Stramenopiles</taxon>
        <taxon>Ochrophyta</taxon>
        <taxon>Bacillariophyta</taxon>
        <taxon>Coscinodiscophyceae</taxon>
        <taxon>Thalassiosirophycidae</taxon>
        <taxon>Thalassiosirales</taxon>
        <taxon>Thalassiosiraceae</taxon>
        <taxon>Thalassiosira</taxon>
    </lineage>
</organism>
<dbReference type="AlphaFoldDB" id="K0TAF3"/>
<dbReference type="InterPro" id="IPR015797">
    <property type="entry name" value="NUDIX_hydrolase-like_dom_sf"/>
</dbReference>
<evidence type="ECO:0000256" key="1">
    <source>
        <dbReference type="SAM" id="MobiDB-lite"/>
    </source>
</evidence>
<dbReference type="Proteomes" id="UP000266841">
    <property type="component" value="Unassembled WGS sequence"/>
</dbReference>
<feature type="region of interest" description="Disordered" evidence="1">
    <location>
        <begin position="1"/>
        <end position="25"/>
    </location>
</feature>
<evidence type="ECO:0000259" key="2">
    <source>
        <dbReference type="PROSITE" id="PS51462"/>
    </source>
</evidence>
<dbReference type="InterPro" id="IPR000086">
    <property type="entry name" value="NUDIX_hydrolase_dom"/>
</dbReference>
<dbReference type="PROSITE" id="PS51462">
    <property type="entry name" value="NUDIX"/>
    <property type="match status" value="1"/>
</dbReference>
<reference evidence="3 4" key="1">
    <citation type="journal article" date="2012" name="Genome Biol.">
        <title>Genome and low-iron response of an oceanic diatom adapted to chronic iron limitation.</title>
        <authorList>
            <person name="Lommer M."/>
            <person name="Specht M."/>
            <person name="Roy A.S."/>
            <person name="Kraemer L."/>
            <person name="Andreson R."/>
            <person name="Gutowska M.A."/>
            <person name="Wolf J."/>
            <person name="Bergner S.V."/>
            <person name="Schilhabel M.B."/>
            <person name="Klostermeier U.C."/>
            <person name="Beiko R.G."/>
            <person name="Rosenstiel P."/>
            <person name="Hippler M."/>
            <person name="Laroche J."/>
        </authorList>
    </citation>
    <scope>NUCLEOTIDE SEQUENCE [LARGE SCALE GENOMIC DNA]</scope>
    <source>
        <strain evidence="3 4">CCMP1005</strain>
    </source>
</reference>
<dbReference type="SUPFAM" id="SSF55811">
    <property type="entry name" value="Nudix"/>
    <property type="match status" value="1"/>
</dbReference>
<evidence type="ECO:0000313" key="3">
    <source>
        <dbReference type="EMBL" id="EJK70401.1"/>
    </source>
</evidence>
<dbReference type="OrthoDB" id="447842at2759"/>
<accession>K0TAF3</accession>
<feature type="non-terminal residue" evidence="3">
    <location>
        <position position="1"/>
    </location>
</feature>
<comment type="caution">
    <text evidence="3">The sequence shown here is derived from an EMBL/GenBank/DDBJ whole genome shotgun (WGS) entry which is preliminary data.</text>
</comment>
<evidence type="ECO:0000313" key="4">
    <source>
        <dbReference type="Proteomes" id="UP000266841"/>
    </source>
</evidence>
<dbReference type="Pfam" id="PF00293">
    <property type="entry name" value="NUDIX"/>
    <property type="match status" value="1"/>
</dbReference>
<feature type="region of interest" description="Disordered" evidence="1">
    <location>
        <begin position="41"/>
        <end position="63"/>
    </location>
</feature>
<feature type="compositionally biased region" description="Basic and acidic residues" evidence="1">
    <location>
        <begin position="43"/>
        <end position="63"/>
    </location>
</feature>
<gene>
    <name evidence="3" type="ORF">THAOC_08242</name>
</gene>
<sequence>SPFAADCSEEVKRGTEMNAPPTNLRVRGTRSLDAFDYAGTDVEQARQEEEGRKALRADTTTAERELTEMDISPTATSLRGPWSRVTSLIRGLFRRCGYEMHFGANSQECLFLCLLTFGIMVFAAEHLTRLTMMDRMGAAAAGVPEERCAVDLGRYEGPVYSSADQSAETVANKCLVRSPWMRVAEHSVSVAGEFIDSWLWIDYHDRINVLVESPDSSEEDPVFMILSQTKYALSSSSLAVVGGIIEPDELGDSLGAAKREVLEELGVICQDWKTLGKYRTDVNRGMGWVHPFMARDCAYSHSEADAADGDAEVAVGARDSESQEVRHMKLADVQAAALRGDFVEVQWSNTVSLALLSLA</sequence>
<protein>
    <recommendedName>
        <fullName evidence="2">Nudix hydrolase domain-containing protein</fullName>
    </recommendedName>
</protein>
<dbReference type="Gene3D" id="3.90.79.10">
    <property type="entry name" value="Nucleoside Triphosphate Pyrophosphohydrolase"/>
    <property type="match status" value="1"/>
</dbReference>
<dbReference type="eggNOG" id="ENOG502S7ME">
    <property type="taxonomic scope" value="Eukaryota"/>
</dbReference>
<proteinExistence type="predicted"/>
<feature type="domain" description="Nudix hydrolase" evidence="2">
    <location>
        <begin position="202"/>
        <end position="350"/>
    </location>
</feature>
<keyword evidence="4" id="KW-1185">Reference proteome</keyword>
<name>K0TAF3_THAOC</name>
<dbReference type="EMBL" id="AGNL01008584">
    <property type="protein sequence ID" value="EJK70401.1"/>
    <property type="molecule type" value="Genomic_DNA"/>
</dbReference>